<proteinExistence type="predicted"/>
<accession>A0AAW1DHX2</accession>
<comment type="caution">
    <text evidence="1">The sequence shown here is derived from an EMBL/GenBank/DDBJ whole genome shotgun (WGS) entry which is preliminary data.</text>
</comment>
<protein>
    <submittedName>
        <fullName evidence="1">Uncharacterized protein</fullName>
    </submittedName>
</protein>
<dbReference type="Proteomes" id="UP001461498">
    <property type="component" value="Unassembled WGS sequence"/>
</dbReference>
<name>A0AAW1DHX2_9HEMI</name>
<dbReference type="AlphaFoldDB" id="A0AAW1DHX2"/>
<gene>
    <name evidence="1" type="ORF">O3M35_007797</name>
</gene>
<evidence type="ECO:0000313" key="2">
    <source>
        <dbReference type="Proteomes" id="UP001461498"/>
    </source>
</evidence>
<dbReference type="EMBL" id="JAPXFL010000004">
    <property type="protein sequence ID" value="KAK9508050.1"/>
    <property type="molecule type" value="Genomic_DNA"/>
</dbReference>
<evidence type="ECO:0000313" key="1">
    <source>
        <dbReference type="EMBL" id="KAK9508050.1"/>
    </source>
</evidence>
<reference evidence="1 2" key="1">
    <citation type="submission" date="2022-12" db="EMBL/GenBank/DDBJ databases">
        <title>Chromosome-level genome assembly of true bugs.</title>
        <authorList>
            <person name="Ma L."/>
            <person name="Li H."/>
        </authorList>
    </citation>
    <scope>NUCLEOTIDE SEQUENCE [LARGE SCALE GENOMIC DNA]</scope>
    <source>
        <strain evidence="1">Lab_2022b</strain>
    </source>
</reference>
<organism evidence="1 2">
    <name type="scientific">Rhynocoris fuscipes</name>
    <dbReference type="NCBI Taxonomy" id="488301"/>
    <lineage>
        <taxon>Eukaryota</taxon>
        <taxon>Metazoa</taxon>
        <taxon>Ecdysozoa</taxon>
        <taxon>Arthropoda</taxon>
        <taxon>Hexapoda</taxon>
        <taxon>Insecta</taxon>
        <taxon>Pterygota</taxon>
        <taxon>Neoptera</taxon>
        <taxon>Paraneoptera</taxon>
        <taxon>Hemiptera</taxon>
        <taxon>Heteroptera</taxon>
        <taxon>Panheteroptera</taxon>
        <taxon>Cimicomorpha</taxon>
        <taxon>Reduviidae</taxon>
        <taxon>Harpactorinae</taxon>
        <taxon>Harpactorini</taxon>
        <taxon>Rhynocoris</taxon>
    </lineage>
</organism>
<sequence>MEDNPEFNQFLQSIYNKVCIAVAIYVVRSKPDHLSLDEYIKEIRENCLRDWKDKNEGVFEKRILSVQRDNQIAKINNFLPMSQDVSEFGSEDWFPNLIDDVDLPNAVHDYDSSSDNSTEIDDNAKFMNGLIKLKFAVNTRDKLTVKRTKSIVSSEKPFNQNSNEADSGFDSFGRNSNNSYDQKTYSTCLLRYVTNSEDTDVLISKYLESIFNYVKKLFNKHTMMSFNYWKDSTLEKLFSVLREVSSDEICSDAIVRFIENTLEDIWKCEEINKNLEWEYQCLMLTELCCTYDICYDILKYLMNKIDDMYERIKTMPSLLLEISDQFFIEKIPYFIQITSTVLLKWKRYYKRKKRTVSNDTNKLVTNLWQIKWLDEENKKNDLEDMIIRNWKESLEKLVTITLEKYCLISEMFIKLIEIIDQILINSTTDGGVAALENTEEEMS</sequence>
<keyword evidence="2" id="KW-1185">Reference proteome</keyword>